<dbReference type="Gene3D" id="3.90.550.10">
    <property type="entry name" value="Spore Coat Polysaccharide Biosynthesis Protein SpsA, Chain A"/>
    <property type="match status" value="1"/>
</dbReference>
<dbReference type="Proteomes" id="UP000176778">
    <property type="component" value="Unassembled WGS sequence"/>
</dbReference>
<evidence type="ECO:0000259" key="1">
    <source>
        <dbReference type="Pfam" id="PF00535"/>
    </source>
</evidence>
<dbReference type="PANTHER" id="PTHR43630:SF2">
    <property type="entry name" value="GLYCOSYLTRANSFERASE"/>
    <property type="match status" value="1"/>
</dbReference>
<name>A0A1F7X403_9BACT</name>
<evidence type="ECO:0000313" key="3">
    <source>
        <dbReference type="Proteomes" id="UP000176778"/>
    </source>
</evidence>
<proteinExistence type="predicted"/>
<dbReference type="SUPFAM" id="SSF53448">
    <property type="entry name" value="Nucleotide-diphospho-sugar transferases"/>
    <property type="match status" value="1"/>
</dbReference>
<dbReference type="InterPro" id="IPR001173">
    <property type="entry name" value="Glyco_trans_2-like"/>
</dbReference>
<dbReference type="STRING" id="1802479.A2Y68_03770"/>
<protein>
    <recommendedName>
        <fullName evidence="1">Glycosyltransferase 2-like domain-containing protein</fullName>
    </recommendedName>
</protein>
<gene>
    <name evidence="2" type="ORF">A2Y68_03770</name>
</gene>
<evidence type="ECO:0000313" key="2">
    <source>
        <dbReference type="EMBL" id="OGM09711.1"/>
    </source>
</evidence>
<organism evidence="2 3">
    <name type="scientific">Candidatus Woesebacteria bacterium RBG_13_46_13</name>
    <dbReference type="NCBI Taxonomy" id="1802479"/>
    <lineage>
        <taxon>Bacteria</taxon>
        <taxon>Candidatus Woeseibacteriota</taxon>
    </lineage>
</organism>
<accession>A0A1F7X403</accession>
<comment type="caution">
    <text evidence="2">The sequence shown here is derived from an EMBL/GenBank/DDBJ whole genome shotgun (WGS) entry which is preliminary data.</text>
</comment>
<dbReference type="PANTHER" id="PTHR43630">
    <property type="entry name" value="POLY-BETA-1,6-N-ACETYL-D-GLUCOSAMINE SYNTHASE"/>
    <property type="match status" value="1"/>
</dbReference>
<dbReference type="InterPro" id="IPR029044">
    <property type="entry name" value="Nucleotide-diphossugar_trans"/>
</dbReference>
<dbReference type="CDD" id="cd02511">
    <property type="entry name" value="Beta4Glucosyltransferase"/>
    <property type="match status" value="1"/>
</dbReference>
<sequence length="248" mass="28674">MSITAIILCKNEEQNIADCLRSLKFCNEIVVVDDKSSDNTAEIAKSCGARVYERELGEDFSAQRNFGLKKATNEWVLFIDADERVTEKLASEIAKIIKQESDFSGYYIKRQDVIWRKTLKHGEFGSIKLLRLARVDRGKWVRKVHEHWIIQGKVGSLENALMHYPHATLREFISDVNWQSGLHAEANAREGKRSNLFKSVFYPKLKFLNNWITKKGFLDGTEGFVAALIMSFHSFLAWSKLWIKQREK</sequence>
<reference evidence="2 3" key="1">
    <citation type="journal article" date="2016" name="Nat. Commun.">
        <title>Thousands of microbial genomes shed light on interconnected biogeochemical processes in an aquifer system.</title>
        <authorList>
            <person name="Anantharaman K."/>
            <person name="Brown C.T."/>
            <person name="Hug L.A."/>
            <person name="Sharon I."/>
            <person name="Castelle C.J."/>
            <person name="Probst A.J."/>
            <person name="Thomas B.C."/>
            <person name="Singh A."/>
            <person name="Wilkins M.J."/>
            <person name="Karaoz U."/>
            <person name="Brodie E.L."/>
            <person name="Williams K.H."/>
            <person name="Hubbard S.S."/>
            <person name="Banfield J.F."/>
        </authorList>
    </citation>
    <scope>NUCLEOTIDE SEQUENCE [LARGE SCALE GENOMIC DNA]</scope>
</reference>
<feature type="domain" description="Glycosyltransferase 2-like" evidence="1">
    <location>
        <begin position="5"/>
        <end position="121"/>
    </location>
</feature>
<dbReference type="AlphaFoldDB" id="A0A1F7X403"/>
<dbReference type="Pfam" id="PF00535">
    <property type="entry name" value="Glycos_transf_2"/>
    <property type="match status" value="1"/>
</dbReference>
<dbReference type="EMBL" id="MGFR01000003">
    <property type="protein sequence ID" value="OGM09711.1"/>
    <property type="molecule type" value="Genomic_DNA"/>
</dbReference>